<name>A0ABY7PGL0_9ACTN</name>
<protein>
    <submittedName>
        <fullName evidence="2">Transposase</fullName>
    </submittedName>
</protein>
<accession>A0ABY7PGL0</accession>
<dbReference type="InterPro" id="IPR047951">
    <property type="entry name" value="Transpos_ISL3"/>
</dbReference>
<dbReference type="InterPro" id="IPR002560">
    <property type="entry name" value="Transposase_DDE"/>
</dbReference>
<proteinExistence type="predicted"/>
<evidence type="ECO:0000313" key="2">
    <source>
        <dbReference type="EMBL" id="WBO69758.1"/>
    </source>
</evidence>
<organism evidence="2 3">
    <name type="scientific">Streptomyces camelliae</name>
    <dbReference type="NCBI Taxonomy" id="3004093"/>
    <lineage>
        <taxon>Bacteria</taxon>
        <taxon>Bacillati</taxon>
        <taxon>Actinomycetota</taxon>
        <taxon>Actinomycetes</taxon>
        <taxon>Kitasatosporales</taxon>
        <taxon>Streptomycetaceae</taxon>
        <taxon>Streptomyces</taxon>
    </lineage>
</organism>
<dbReference type="Pfam" id="PF01610">
    <property type="entry name" value="DDE_Tnp_ISL3"/>
    <property type="match status" value="1"/>
</dbReference>
<feature type="domain" description="Transposase IS204/IS1001/IS1096/IS1165 DDE" evidence="1">
    <location>
        <begin position="86"/>
        <end position="230"/>
    </location>
</feature>
<evidence type="ECO:0000259" key="1">
    <source>
        <dbReference type="Pfam" id="PF01610"/>
    </source>
</evidence>
<dbReference type="Proteomes" id="UP001212326">
    <property type="component" value="Plasmid punmamed1"/>
</dbReference>
<keyword evidence="3" id="KW-1185">Reference proteome</keyword>
<dbReference type="EMBL" id="CP115301">
    <property type="protein sequence ID" value="WBO69758.1"/>
    <property type="molecule type" value="Genomic_DNA"/>
</dbReference>
<sequence>MHTLYDKGVQIDVIAKTLGLDRKTVRRYAHAATPDDASRGTGSRRYGQIHAYSPYLCRRWNEGCTDAARLHAEIVELGYRGSKRTVRRHLQQIRASGKPAPDKPKELTVRKVTWLITAHPDKTDEGNALKLKQLLAHCPELEFVTDCVRDFAQMMTERRGSELESWLTLAENTGLKPLQSLARGLRQDFDAVTAELTLEWSSGKVEGNVNRVKRIKRDSYGRAGFDLLRRQILFAD</sequence>
<gene>
    <name evidence="2" type="ORF">O1G22_44300</name>
</gene>
<dbReference type="Gene3D" id="1.10.10.60">
    <property type="entry name" value="Homeodomain-like"/>
    <property type="match status" value="1"/>
</dbReference>
<geneLocation type="plasmid" evidence="2 3">
    <name>punmamed1</name>
</geneLocation>
<reference evidence="2 3" key="1">
    <citation type="submission" date="2022-12" db="EMBL/GenBank/DDBJ databases">
        <title>HUAS 2-6.</title>
        <authorList>
            <person name="Mo P."/>
        </authorList>
    </citation>
    <scope>NUCLEOTIDE SEQUENCE [LARGE SCALE GENOMIC DNA]</scope>
    <source>
        <strain evidence="2 3">HUAS 2-6</strain>
        <plasmid evidence="2 3">punmamed1</plasmid>
    </source>
</reference>
<dbReference type="PANTHER" id="PTHR33498:SF1">
    <property type="entry name" value="TRANSPOSASE FOR INSERTION SEQUENCE ELEMENT IS1557"/>
    <property type="match status" value="1"/>
</dbReference>
<dbReference type="RefSeq" id="WP_270086925.1">
    <property type="nucleotide sequence ID" value="NZ_CP115301.1"/>
</dbReference>
<dbReference type="PANTHER" id="PTHR33498">
    <property type="entry name" value="TRANSPOSASE FOR INSERTION SEQUENCE ELEMENT IS1557"/>
    <property type="match status" value="1"/>
</dbReference>
<evidence type="ECO:0000313" key="3">
    <source>
        <dbReference type="Proteomes" id="UP001212326"/>
    </source>
</evidence>
<keyword evidence="2" id="KW-0614">Plasmid</keyword>